<accession>A0A8H9IWR5</accession>
<dbReference type="Pfam" id="PF13363">
    <property type="entry name" value="BetaGal_dom3"/>
    <property type="match status" value="1"/>
</dbReference>
<feature type="chain" id="PRO_5039050306" description="beta-galactosidase" evidence="9">
    <location>
        <begin position="21"/>
        <end position="931"/>
    </location>
</feature>
<evidence type="ECO:0000256" key="7">
    <source>
        <dbReference type="ARBA" id="ARBA00023295"/>
    </source>
</evidence>
<dbReference type="SUPFAM" id="SSF117100">
    <property type="entry name" value="Beta-galactosidase LacA, domain 3"/>
    <property type="match status" value="1"/>
</dbReference>
<organism evidence="11 12">
    <name type="scientific">Amycolatopsis bartoniae</name>
    <dbReference type="NCBI Taxonomy" id="941986"/>
    <lineage>
        <taxon>Bacteria</taxon>
        <taxon>Bacillati</taxon>
        <taxon>Actinomycetota</taxon>
        <taxon>Actinomycetes</taxon>
        <taxon>Pseudonocardiales</taxon>
        <taxon>Pseudonocardiaceae</taxon>
        <taxon>Amycolatopsis</taxon>
    </lineage>
</organism>
<dbReference type="SMART" id="SM01029">
    <property type="entry name" value="BetaGal_dom2"/>
    <property type="match status" value="1"/>
</dbReference>
<dbReference type="EC" id="3.2.1.23" evidence="3"/>
<dbReference type="Gene3D" id="3.20.20.80">
    <property type="entry name" value="Glycosidases"/>
    <property type="match status" value="1"/>
</dbReference>
<dbReference type="GO" id="GO:0004565">
    <property type="term" value="F:beta-galactosidase activity"/>
    <property type="evidence" value="ECO:0007669"/>
    <property type="project" value="UniProtKB-EC"/>
</dbReference>
<dbReference type="Gene3D" id="2.102.20.10">
    <property type="entry name" value="Beta-galactosidase, domain 2"/>
    <property type="match status" value="1"/>
</dbReference>
<dbReference type="Gene3D" id="2.60.120.260">
    <property type="entry name" value="Galactose-binding domain-like"/>
    <property type="match status" value="2"/>
</dbReference>
<evidence type="ECO:0000256" key="6">
    <source>
        <dbReference type="ARBA" id="ARBA00023180"/>
    </source>
</evidence>
<comment type="caution">
    <text evidence="11">The sequence shown here is derived from an EMBL/GenBank/DDBJ whole genome shotgun (WGS) entry which is preliminary data.</text>
</comment>
<dbReference type="PANTHER" id="PTHR23421">
    <property type="entry name" value="BETA-GALACTOSIDASE RELATED"/>
    <property type="match status" value="1"/>
</dbReference>
<evidence type="ECO:0000259" key="10">
    <source>
        <dbReference type="SMART" id="SM01029"/>
    </source>
</evidence>
<dbReference type="RefSeq" id="WP_145933416.1">
    <property type="nucleotide sequence ID" value="NZ_BNAV01000008.1"/>
</dbReference>
<sequence>MRSLRVLTLVAVLLSTVLLGGVPDAAARPAKPAHTISYDHYSFSIDGKRVYLWSGEFHYWRLPSPQLWRDVLQKMKAGGFNAVSIYFDWAFHSPKQGVYDFTGIRDVDRLLDIAQDVGIYVIARPGPYINAETDSGGLPGWLTTQAGKARTSAPDYLAAAKEWFRHIDPILARHQLTDGRGTVILDQIENEYSNGALDPAYMQALEDQARADGITVPLFHNDVWPAGNWKPGTPGGVDVYAFDGYPQGFDCSNPQVWQPAPDYRWTRGISPGTPISIAEFQGGSFDPWGGPGYDQCRQLTGPDFESVFYTNNIASGATFQNFYMTFGGTSWGWLPDPGAVYSSYDYGAAITESRQLTSKYDEQKRIGYFTQSVTPLAKTDYGPDLVASNPVVQVKSNVNPDTGTRFLLVQHRDTTATTTDSTTVALDAAYPTVPQQGSLTLRGRDAKLLVAGYDFGSQHLVYSTSEIMTQGTIGGTDTALLYGDGTGETVLHFATQPHVSVLSGSVSSTWDPSKGDLRLDYVHNGLARVRIEGGKAPLELLIADTATSAGFWRQDTGAGPVLERGPYLVRDAKVLGPVLALTGDTKAATQLEVWAPPSVKFLLWNGRLVPATRTAEGTLVARLAGPQPVTLPALTTWQHQYETPEANPAFDDSSWVAADHLTTNNPAKPPAGQPVLYADDYGYHYGDVWYRGRFQATGGETTVTLSATTGTAGQFSAWLNGVYLGTSGPGTKQFPIPAGALKAGNVLSVLVENMGHNEDWNANDSHKEPRGLTAATVGADPIAWKIQGALGGENGADPVRGPLNNGGLYGERNGWSLPGFNDASWPATTLPSTEPTPGVSWYRTTFALHLPAGQDNSIGLRIDDNAARNYRAEIFVNGWNLGRYVNNVGPQHVFVLPNGILRTDGQNTIAIASWGADDTGGLGAVSLVNLG</sequence>
<dbReference type="InterPro" id="IPR025300">
    <property type="entry name" value="BetaGal_jelly_roll_dom"/>
</dbReference>
<dbReference type="InterPro" id="IPR036833">
    <property type="entry name" value="BetaGal_dom3_sf"/>
</dbReference>
<dbReference type="FunFam" id="3.20.20.80:FF:000040">
    <property type="entry name" value="Beta-galactosidase A"/>
    <property type="match status" value="1"/>
</dbReference>
<comment type="similarity">
    <text evidence="2 8">Belongs to the glycosyl hydrolase 35 family.</text>
</comment>
<dbReference type="Pfam" id="PF01301">
    <property type="entry name" value="Glyco_hydro_35"/>
    <property type="match status" value="1"/>
</dbReference>
<dbReference type="SUPFAM" id="SSF49785">
    <property type="entry name" value="Galactose-binding domain-like"/>
    <property type="match status" value="2"/>
</dbReference>
<dbReference type="OrthoDB" id="9813184at2"/>
<reference evidence="11" key="2">
    <citation type="submission" date="2020-09" db="EMBL/GenBank/DDBJ databases">
        <authorList>
            <person name="Sun Q."/>
            <person name="Zhou Y."/>
        </authorList>
    </citation>
    <scope>NUCLEOTIDE SEQUENCE</scope>
    <source>
        <strain evidence="11">CGMCC 4.7679</strain>
    </source>
</reference>
<dbReference type="PRINTS" id="PR00742">
    <property type="entry name" value="GLHYDRLASE35"/>
</dbReference>
<gene>
    <name evidence="11" type="ORF">GCM10017566_50980</name>
</gene>
<dbReference type="InterPro" id="IPR037110">
    <property type="entry name" value="Betagal_dom2_sf"/>
</dbReference>
<proteinExistence type="inferred from homology"/>
<feature type="domain" description="Beta-galactosidase" evidence="10">
    <location>
        <begin position="375"/>
        <end position="551"/>
    </location>
</feature>
<keyword evidence="6" id="KW-0325">Glycoprotein</keyword>
<evidence type="ECO:0000256" key="1">
    <source>
        <dbReference type="ARBA" id="ARBA00001412"/>
    </source>
</evidence>
<dbReference type="SUPFAM" id="SSF51445">
    <property type="entry name" value="(Trans)glycosidases"/>
    <property type="match status" value="1"/>
</dbReference>
<dbReference type="InterPro" id="IPR031330">
    <property type="entry name" value="Gly_Hdrlase_35_cat"/>
</dbReference>
<keyword evidence="12" id="KW-1185">Reference proteome</keyword>
<reference evidence="11" key="1">
    <citation type="journal article" date="2014" name="Int. J. Syst. Evol. Microbiol.">
        <title>Complete genome sequence of Corynebacterium casei LMG S-19264T (=DSM 44701T), isolated from a smear-ripened cheese.</title>
        <authorList>
            <consortium name="US DOE Joint Genome Institute (JGI-PGF)"/>
            <person name="Walter F."/>
            <person name="Albersmeier A."/>
            <person name="Kalinowski J."/>
            <person name="Ruckert C."/>
        </authorList>
    </citation>
    <scope>NUCLEOTIDE SEQUENCE</scope>
    <source>
        <strain evidence="11">CGMCC 4.7679</strain>
    </source>
</reference>
<dbReference type="InterPro" id="IPR008979">
    <property type="entry name" value="Galactose-bd-like_sf"/>
</dbReference>
<dbReference type="InterPro" id="IPR017853">
    <property type="entry name" value="GH"/>
</dbReference>
<dbReference type="GO" id="GO:0005975">
    <property type="term" value="P:carbohydrate metabolic process"/>
    <property type="evidence" value="ECO:0007669"/>
    <property type="project" value="InterPro"/>
</dbReference>
<dbReference type="Proteomes" id="UP000658656">
    <property type="component" value="Unassembled WGS sequence"/>
</dbReference>
<comment type="catalytic activity">
    <reaction evidence="1">
        <text>Hydrolysis of terminal non-reducing beta-D-galactose residues in beta-D-galactosides.</text>
        <dbReference type="EC" id="3.2.1.23"/>
    </reaction>
</comment>
<keyword evidence="4 9" id="KW-0732">Signal</keyword>
<dbReference type="InterPro" id="IPR018954">
    <property type="entry name" value="Betagal_dom2"/>
</dbReference>
<evidence type="ECO:0000256" key="9">
    <source>
        <dbReference type="SAM" id="SignalP"/>
    </source>
</evidence>
<dbReference type="Pfam" id="PF13364">
    <property type="entry name" value="BetaGal_ABD2"/>
    <property type="match status" value="2"/>
</dbReference>
<protein>
    <recommendedName>
        <fullName evidence="3">beta-galactosidase</fullName>
        <ecNumber evidence="3">3.2.1.23</ecNumber>
    </recommendedName>
</protein>
<feature type="signal peptide" evidence="9">
    <location>
        <begin position="1"/>
        <end position="20"/>
    </location>
</feature>
<dbReference type="Pfam" id="PF10435">
    <property type="entry name" value="BetaGal_dom2"/>
    <property type="match status" value="1"/>
</dbReference>
<dbReference type="InterPro" id="IPR001944">
    <property type="entry name" value="Glycoside_Hdrlase_35"/>
</dbReference>
<evidence type="ECO:0000256" key="5">
    <source>
        <dbReference type="ARBA" id="ARBA00022801"/>
    </source>
</evidence>
<evidence type="ECO:0000256" key="3">
    <source>
        <dbReference type="ARBA" id="ARBA00012756"/>
    </source>
</evidence>
<dbReference type="SUPFAM" id="SSF51011">
    <property type="entry name" value="Glycosyl hydrolase domain"/>
    <property type="match status" value="1"/>
</dbReference>
<dbReference type="InterPro" id="IPR025972">
    <property type="entry name" value="BetaGal_dom3"/>
</dbReference>
<name>A0A8H9IWR5_9PSEU</name>
<keyword evidence="7" id="KW-0326">Glycosidase</keyword>
<dbReference type="EMBL" id="BNAV01000008">
    <property type="protein sequence ID" value="GHF70925.1"/>
    <property type="molecule type" value="Genomic_DNA"/>
</dbReference>
<evidence type="ECO:0000256" key="8">
    <source>
        <dbReference type="RuleBase" id="RU003679"/>
    </source>
</evidence>
<dbReference type="AlphaFoldDB" id="A0A8H9IWR5"/>
<evidence type="ECO:0000313" key="11">
    <source>
        <dbReference type="EMBL" id="GHF70925.1"/>
    </source>
</evidence>
<evidence type="ECO:0000256" key="4">
    <source>
        <dbReference type="ARBA" id="ARBA00022729"/>
    </source>
</evidence>
<keyword evidence="5" id="KW-0378">Hydrolase</keyword>
<evidence type="ECO:0000256" key="2">
    <source>
        <dbReference type="ARBA" id="ARBA00009809"/>
    </source>
</evidence>
<evidence type="ECO:0000313" key="12">
    <source>
        <dbReference type="Proteomes" id="UP000658656"/>
    </source>
</evidence>